<dbReference type="RefSeq" id="WP_350784375.1">
    <property type="nucleotide sequence ID" value="NZ_JBEPEK010000231.1"/>
</dbReference>
<proteinExistence type="inferred from homology"/>
<dbReference type="PRINTS" id="PR00080">
    <property type="entry name" value="SDRFAMILY"/>
</dbReference>
<dbReference type="SUPFAM" id="SSF51735">
    <property type="entry name" value="NAD(P)-binding Rossmann-fold domains"/>
    <property type="match status" value="1"/>
</dbReference>
<organism evidence="5 6">
    <name type="scientific">Streptomyces hyaluromycini</name>
    <dbReference type="NCBI Taxonomy" id="1377993"/>
    <lineage>
        <taxon>Bacteria</taxon>
        <taxon>Bacillati</taxon>
        <taxon>Actinomycetota</taxon>
        <taxon>Actinomycetes</taxon>
        <taxon>Kitasatosporales</taxon>
        <taxon>Streptomycetaceae</taxon>
        <taxon>Streptomyces</taxon>
    </lineage>
</organism>
<dbReference type="Gene3D" id="3.40.50.720">
    <property type="entry name" value="NAD(P)-binding Rossmann-like Domain"/>
    <property type="match status" value="1"/>
</dbReference>
<keyword evidence="2" id="KW-0560">Oxidoreductase</keyword>
<evidence type="ECO:0000259" key="4">
    <source>
        <dbReference type="SMART" id="SM00822"/>
    </source>
</evidence>
<feature type="domain" description="Ketoreductase" evidence="4">
    <location>
        <begin position="8"/>
        <end position="193"/>
    </location>
</feature>
<dbReference type="SMART" id="SM00822">
    <property type="entry name" value="PKS_KR"/>
    <property type="match status" value="1"/>
</dbReference>
<comment type="similarity">
    <text evidence="1 3">Belongs to the short-chain dehydrogenases/reductases (SDR) family.</text>
</comment>
<evidence type="ECO:0000256" key="2">
    <source>
        <dbReference type="ARBA" id="ARBA00023002"/>
    </source>
</evidence>
<gene>
    <name evidence="5" type="ORF">ABT404_27840</name>
</gene>
<evidence type="ECO:0000256" key="1">
    <source>
        <dbReference type="ARBA" id="ARBA00006484"/>
    </source>
</evidence>
<dbReference type="InterPro" id="IPR057326">
    <property type="entry name" value="KR_dom"/>
</dbReference>
<dbReference type="PANTHER" id="PTHR44196">
    <property type="entry name" value="DEHYDROGENASE/REDUCTASE SDR FAMILY MEMBER 7B"/>
    <property type="match status" value="1"/>
</dbReference>
<keyword evidence="6" id="KW-1185">Reference proteome</keyword>
<dbReference type="InterPro" id="IPR002347">
    <property type="entry name" value="SDR_fam"/>
</dbReference>
<sequence length="252" mass="27224">MSSQTGHGTVLITGASSGLGEEMARQFATLGYDLALCARRTDRLDALADEIRISKGRRVETTALDVTDSDAVALVFHEFANKFGTIDRVVVNAGIGKGAPLGTGRSEANLATAMTNFVGALAQAEAAVEIFRRQDRGHLVLISSMSALRGMRRSMTTYAATKAGLASLAEGLRSENIRGLDVSVIHPGYIRSEMNAHAEEKTRFMVDTETGVRAMVAAIEKRRAKAYVPTWPWVPIGIAIRVLPLRIVRRLT</sequence>
<protein>
    <submittedName>
        <fullName evidence="5">SDR family oxidoreductase</fullName>
    </submittedName>
</protein>
<name>A0ABV1X2J8_9ACTN</name>
<dbReference type="PANTHER" id="PTHR44196:SF1">
    <property type="entry name" value="DEHYDROGENASE_REDUCTASE SDR FAMILY MEMBER 7B"/>
    <property type="match status" value="1"/>
</dbReference>
<dbReference type="Pfam" id="PF00106">
    <property type="entry name" value="adh_short"/>
    <property type="match status" value="1"/>
</dbReference>
<dbReference type="EMBL" id="JBEPEK010000231">
    <property type="protein sequence ID" value="MER7183238.1"/>
    <property type="molecule type" value="Genomic_DNA"/>
</dbReference>
<dbReference type="Proteomes" id="UP001474181">
    <property type="component" value="Unassembled WGS sequence"/>
</dbReference>
<accession>A0ABV1X2J8</accession>
<comment type="caution">
    <text evidence="5">The sequence shown here is derived from an EMBL/GenBank/DDBJ whole genome shotgun (WGS) entry which is preliminary data.</text>
</comment>
<evidence type="ECO:0000256" key="3">
    <source>
        <dbReference type="RuleBase" id="RU000363"/>
    </source>
</evidence>
<dbReference type="InterPro" id="IPR036291">
    <property type="entry name" value="NAD(P)-bd_dom_sf"/>
</dbReference>
<dbReference type="NCBIfam" id="NF006099">
    <property type="entry name" value="PRK08251.1"/>
    <property type="match status" value="1"/>
</dbReference>
<evidence type="ECO:0000313" key="5">
    <source>
        <dbReference type="EMBL" id="MER7183238.1"/>
    </source>
</evidence>
<dbReference type="PRINTS" id="PR00081">
    <property type="entry name" value="GDHRDH"/>
</dbReference>
<evidence type="ECO:0000313" key="6">
    <source>
        <dbReference type="Proteomes" id="UP001474181"/>
    </source>
</evidence>
<reference evidence="5 6" key="1">
    <citation type="submission" date="2024-06" db="EMBL/GenBank/DDBJ databases">
        <title>The Natural Products Discovery Center: Release of the First 8490 Sequenced Strains for Exploring Actinobacteria Biosynthetic Diversity.</title>
        <authorList>
            <person name="Kalkreuter E."/>
            <person name="Kautsar S.A."/>
            <person name="Yang D."/>
            <person name="Bader C.D."/>
            <person name="Teijaro C.N."/>
            <person name="Fluegel L."/>
            <person name="Davis C.M."/>
            <person name="Simpson J.R."/>
            <person name="Lauterbach L."/>
            <person name="Steele A.D."/>
            <person name="Gui C."/>
            <person name="Meng S."/>
            <person name="Li G."/>
            <person name="Viehrig K."/>
            <person name="Ye F."/>
            <person name="Su P."/>
            <person name="Kiefer A.F."/>
            <person name="Nichols A."/>
            <person name="Cepeda A.J."/>
            <person name="Yan W."/>
            <person name="Fan B."/>
            <person name="Jiang Y."/>
            <person name="Adhikari A."/>
            <person name="Zheng C.-J."/>
            <person name="Schuster L."/>
            <person name="Cowan T.M."/>
            <person name="Smanski M.J."/>
            <person name="Chevrette M.G."/>
            <person name="De Carvalho L.P.S."/>
            <person name="Shen B."/>
        </authorList>
    </citation>
    <scope>NUCLEOTIDE SEQUENCE [LARGE SCALE GENOMIC DNA]</scope>
    <source>
        <strain evidence="5 6">NPDC000234</strain>
    </source>
</reference>